<protein>
    <submittedName>
        <fullName evidence="2">Uncharacterized protein</fullName>
    </submittedName>
</protein>
<evidence type="ECO:0000313" key="2">
    <source>
        <dbReference type="Ensembl" id="ENSENLP00000029849.1"/>
    </source>
</evidence>
<dbReference type="Ensembl" id="ENSENLT00000030724.1">
    <property type="protein sequence ID" value="ENSENLP00000029849.1"/>
    <property type="gene ID" value="ENSENLG00000013280.1"/>
</dbReference>
<reference evidence="2" key="1">
    <citation type="submission" date="2021-04" db="EMBL/GenBank/DDBJ databases">
        <authorList>
            <consortium name="Wellcome Sanger Institute Data Sharing"/>
        </authorList>
    </citation>
    <scope>NUCLEOTIDE SEQUENCE [LARGE SCALE GENOMIC DNA]</scope>
</reference>
<feature type="compositionally biased region" description="Polar residues" evidence="1">
    <location>
        <begin position="1"/>
        <end position="10"/>
    </location>
</feature>
<evidence type="ECO:0000256" key="1">
    <source>
        <dbReference type="SAM" id="MobiDB-lite"/>
    </source>
</evidence>
<dbReference type="OMA" id="TYSEEFS"/>
<evidence type="ECO:0000313" key="3">
    <source>
        <dbReference type="Proteomes" id="UP000472264"/>
    </source>
</evidence>
<sequence length="220" mass="25205">MGNAEGSPNQRPIPAKALLSTDNNHPSEDTNSSCQEYSWQIVGVLDYSKEKRQYLVQKVTDEEGNPNLNEGHKDGANPLLPGTKHWVPRIRLLFFAEDPHVFVERLQYALCSRENTEALIFYHLCVDCMPIWEKTPSVDSHSLKRIKKRALSAPGLGERDLEKDIKLDYDCTMNRMIFDKIVMRNPDKFSHITLPKKDPEYVPQNGKLVCLEHICTKALE</sequence>
<feature type="region of interest" description="Disordered" evidence="1">
    <location>
        <begin position="1"/>
        <end position="32"/>
    </location>
</feature>
<proteinExistence type="predicted"/>
<feature type="compositionally biased region" description="Polar residues" evidence="1">
    <location>
        <begin position="20"/>
        <end position="32"/>
    </location>
</feature>
<dbReference type="InParanoid" id="A0A665VDT7"/>
<keyword evidence="3" id="KW-1185">Reference proteome</keyword>
<reference evidence="2" key="3">
    <citation type="submission" date="2025-09" db="UniProtKB">
        <authorList>
            <consortium name="Ensembl"/>
        </authorList>
    </citation>
    <scope>IDENTIFICATION</scope>
</reference>
<accession>A0A665VDT7</accession>
<dbReference type="Proteomes" id="UP000472264">
    <property type="component" value="Chromosome 5"/>
</dbReference>
<name>A0A665VDT7_ECHNA</name>
<organism evidence="2 3">
    <name type="scientific">Echeneis naucrates</name>
    <name type="common">Live sharksucker</name>
    <dbReference type="NCBI Taxonomy" id="173247"/>
    <lineage>
        <taxon>Eukaryota</taxon>
        <taxon>Metazoa</taxon>
        <taxon>Chordata</taxon>
        <taxon>Craniata</taxon>
        <taxon>Vertebrata</taxon>
        <taxon>Euteleostomi</taxon>
        <taxon>Actinopterygii</taxon>
        <taxon>Neopterygii</taxon>
        <taxon>Teleostei</taxon>
        <taxon>Neoteleostei</taxon>
        <taxon>Acanthomorphata</taxon>
        <taxon>Carangaria</taxon>
        <taxon>Carangiformes</taxon>
        <taxon>Echeneidae</taxon>
        <taxon>Echeneis</taxon>
    </lineage>
</organism>
<dbReference type="AlphaFoldDB" id="A0A665VDT7"/>
<reference evidence="2" key="2">
    <citation type="submission" date="2025-08" db="UniProtKB">
        <authorList>
            <consortium name="Ensembl"/>
        </authorList>
    </citation>
    <scope>IDENTIFICATION</scope>
</reference>